<comment type="caution">
    <text evidence="2">The sequence shown here is derived from an EMBL/GenBank/DDBJ whole genome shotgun (WGS) entry which is preliminary data.</text>
</comment>
<evidence type="ECO:0000256" key="1">
    <source>
        <dbReference type="SAM" id="MobiDB-lite"/>
    </source>
</evidence>
<keyword evidence="3" id="KW-1185">Reference proteome</keyword>
<gene>
    <name evidence="2" type="ORF">Q7C36_011168</name>
</gene>
<evidence type="ECO:0000313" key="2">
    <source>
        <dbReference type="EMBL" id="KAK2842953.1"/>
    </source>
</evidence>
<proteinExistence type="predicted"/>
<name>A0AA88MT19_TACVA</name>
<feature type="region of interest" description="Disordered" evidence="1">
    <location>
        <begin position="30"/>
        <end position="71"/>
    </location>
</feature>
<evidence type="ECO:0000313" key="3">
    <source>
        <dbReference type="Proteomes" id="UP001187315"/>
    </source>
</evidence>
<organism evidence="2 3">
    <name type="scientific">Tachysurus vachellii</name>
    <name type="common">Darkbarbel catfish</name>
    <name type="synonym">Pelteobagrus vachellii</name>
    <dbReference type="NCBI Taxonomy" id="175792"/>
    <lineage>
        <taxon>Eukaryota</taxon>
        <taxon>Metazoa</taxon>
        <taxon>Chordata</taxon>
        <taxon>Craniata</taxon>
        <taxon>Vertebrata</taxon>
        <taxon>Euteleostomi</taxon>
        <taxon>Actinopterygii</taxon>
        <taxon>Neopterygii</taxon>
        <taxon>Teleostei</taxon>
        <taxon>Ostariophysi</taxon>
        <taxon>Siluriformes</taxon>
        <taxon>Bagridae</taxon>
        <taxon>Tachysurus</taxon>
    </lineage>
</organism>
<dbReference type="AlphaFoldDB" id="A0AA88MT19"/>
<accession>A0AA88MT19</accession>
<reference evidence="2" key="1">
    <citation type="submission" date="2023-08" db="EMBL/GenBank/DDBJ databases">
        <title>Pelteobagrus vachellii genome.</title>
        <authorList>
            <person name="Liu H."/>
        </authorList>
    </citation>
    <scope>NUCLEOTIDE SEQUENCE</scope>
    <source>
        <strain evidence="2">PRFRI_2022a</strain>
        <tissue evidence="2">Muscle</tissue>
    </source>
</reference>
<sequence length="71" mass="7341">MSGAVHCGIVLCAYGGCHCVYSRITENLNKNVPDSGPAAEGNSRPPMDREMAQATSRHLADEAEHGGATGA</sequence>
<protein>
    <submittedName>
        <fullName evidence="2">Uncharacterized protein</fullName>
    </submittedName>
</protein>
<dbReference type="EMBL" id="JAVHJS010000011">
    <property type="protein sequence ID" value="KAK2842953.1"/>
    <property type="molecule type" value="Genomic_DNA"/>
</dbReference>
<dbReference type="Proteomes" id="UP001187315">
    <property type="component" value="Unassembled WGS sequence"/>
</dbReference>